<evidence type="ECO:0008006" key="4">
    <source>
        <dbReference type="Google" id="ProtNLM"/>
    </source>
</evidence>
<feature type="signal peptide" evidence="1">
    <location>
        <begin position="1"/>
        <end position="19"/>
    </location>
</feature>
<reference evidence="2 3" key="1">
    <citation type="submission" date="2020-01" db="EMBL/GenBank/DDBJ databases">
        <title>Polyphasic characterisation and genomic insights into a novel alkali tolerant bacterium VR-M41.</title>
        <authorList>
            <person name="Vemuluri V.R."/>
        </authorList>
    </citation>
    <scope>NUCLEOTIDE SEQUENCE [LARGE SCALE GENOMIC DNA]</scope>
    <source>
        <strain evidence="2 3">VR-M41</strain>
    </source>
</reference>
<dbReference type="RefSeq" id="WP_166275376.1">
    <property type="nucleotide sequence ID" value="NZ_JAAFGS010000004.1"/>
</dbReference>
<protein>
    <recommendedName>
        <fullName evidence="4">Copper amine oxidase-like N-terminal domain-containing protein</fullName>
    </recommendedName>
</protein>
<dbReference type="EMBL" id="JAAFGS010000004">
    <property type="protein sequence ID" value="NGZ76524.1"/>
    <property type="molecule type" value="Genomic_DNA"/>
</dbReference>
<gene>
    <name evidence="2" type="ORF">GYN08_14445</name>
</gene>
<dbReference type="Proteomes" id="UP000800303">
    <property type="component" value="Unassembled WGS sequence"/>
</dbReference>
<keyword evidence="3" id="KW-1185">Reference proteome</keyword>
<evidence type="ECO:0000313" key="3">
    <source>
        <dbReference type="Proteomes" id="UP000800303"/>
    </source>
</evidence>
<accession>A0ABX0F973</accession>
<organism evidence="2 3">
    <name type="scientific">Saccharibacillus alkalitolerans</name>
    <dbReference type="NCBI Taxonomy" id="2705290"/>
    <lineage>
        <taxon>Bacteria</taxon>
        <taxon>Bacillati</taxon>
        <taxon>Bacillota</taxon>
        <taxon>Bacilli</taxon>
        <taxon>Bacillales</taxon>
        <taxon>Paenibacillaceae</taxon>
        <taxon>Saccharibacillus</taxon>
    </lineage>
</organism>
<keyword evidence="1" id="KW-0732">Signal</keyword>
<sequence>MKKLVLSLLAGLLILPALSAPAIHASESSSPRTRTTTEFRYKSADQQIEVRTVEVSMDSGMKQTNTYKIANTPTLVNSGKGNIEFSGNAQTADTPSGLKAYTAVRQYNSSGKMLYSILEFDYRTQSVKKIGEHSDTGYGSVKIYAKQGIYSFRENIYTGQGIFYSLASGRKIHSAGYLIKPENITSTRYTVSPQPAEKDYLIYCSDQKQTACSLVRYGEEKGSQVKVSRSVKAEDPVYRETRTLDLDDAKIQVQGAFSKEGQAPWQITAFRGGKKTNLFQGKAISVSTHISPNRKYLVLGVATGKQKQMNLSYQIFDMKTLKLVQTYIPKYKTGPEHFRWISDDLFILDYFFSAPDAYPLEFYYIPDDLKLPIKYRPYTDWLDSGAWDNFSYENFIYPVHPAGIFSKKAAVGYSGQPAFYSDLTYYVPLKELADTFGISYEFEGNTLRLRRNEKQASLSLTGDKVLRVQDGWFVALGEWNRALGVKPAYTQNTTYNSEIRVIDEP</sequence>
<evidence type="ECO:0000256" key="1">
    <source>
        <dbReference type="SAM" id="SignalP"/>
    </source>
</evidence>
<name>A0ABX0F973_9BACL</name>
<proteinExistence type="predicted"/>
<comment type="caution">
    <text evidence="2">The sequence shown here is derived from an EMBL/GenBank/DDBJ whole genome shotgun (WGS) entry which is preliminary data.</text>
</comment>
<feature type="chain" id="PRO_5045184972" description="Copper amine oxidase-like N-terminal domain-containing protein" evidence="1">
    <location>
        <begin position="20"/>
        <end position="505"/>
    </location>
</feature>
<evidence type="ECO:0000313" key="2">
    <source>
        <dbReference type="EMBL" id="NGZ76524.1"/>
    </source>
</evidence>